<dbReference type="Pfam" id="PF21960">
    <property type="entry name" value="RCF1-5-like_lid"/>
    <property type="match status" value="1"/>
</dbReference>
<comment type="subcellular location">
    <subcellularLocation>
        <location evidence="1">Nucleus</location>
    </subcellularLocation>
</comment>
<dbReference type="EMBL" id="OU963867">
    <property type="protein sequence ID" value="CAH0392192.1"/>
    <property type="molecule type" value="Genomic_DNA"/>
</dbReference>
<evidence type="ECO:0000256" key="3">
    <source>
        <dbReference type="ARBA" id="ARBA00022705"/>
    </source>
</evidence>
<evidence type="ECO:0000256" key="4">
    <source>
        <dbReference type="ARBA" id="ARBA00022741"/>
    </source>
</evidence>
<keyword evidence="3" id="KW-0235">DNA replication</keyword>
<keyword evidence="10" id="KW-1185">Reference proteome</keyword>
<dbReference type="InterPro" id="IPR003593">
    <property type="entry name" value="AAA+_ATPase"/>
</dbReference>
<dbReference type="Pfam" id="PF08542">
    <property type="entry name" value="Rep_fac_C"/>
    <property type="match status" value="1"/>
</dbReference>
<keyword evidence="6" id="KW-0539">Nucleus</keyword>
<evidence type="ECO:0000256" key="1">
    <source>
        <dbReference type="ARBA" id="ARBA00004123"/>
    </source>
</evidence>
<evidence type="ECO:0000256" key="7">
    <source>
        <dbReference type="SAM" id="MobiDB-lite"/>
    </source>
</evidence>
<keyword evidence="4" id="KW-0547">Nucleotide-binding</keyword>
<name>A0A9P0F4U2_BEMTA</name>
<dbReference type="Gene3D" id="1.20.272.10">
    <property type="match status" value="1"/>
</dbReference>
<dbReference type="GO" id="GO:0003677">
    <property type="term" value="F:DNA binding"/>
    <property type="evidence" value="ECO:0007669"/>
    <property type="project" value="InterPro"/>
</dbReference>
<evidence type="ECO:0000259" key="8">
    <source>
        <dbReference type="SMART" id="SM00382"/>
    </source>
</evidence>
<dbReference type="AlphaFoldDB" id="A0A9P0F4U2"/>
<evidence type="ECO:0000313" key="10">
    <source>
        <dbReference type="Proteomes" id="UP001152759"/>
    </source>
</evidence>
<dbReference type="GO" id="GO:0005634">
    <property type="term" value="C:nucleus"/>
    <property type="evidence" value="ECO:0007669"/>
    <property type="project" value="UniProtKB-SubCell"/>
</dbReference>
<dbReference type="GO" id="GO:0006261">
    <property type="term" value="P:DNA-templated DNA replication"/>
    <property type="evidence" value="ECO:0007669"/>
    <property type="project" value="TreeGrafter"/>
</dbReference>
<dbReference type="CDD" id="cd00009">
    <property type="entry name" value="AAA"/>
    <property type="match status" value="1"/>
</dbReference>
<feature type="domain" description="AAA+ ATPase" evidence="8">
    <location>
        <begin position="74"/>
        <end position="206"/>
    </location>
</feature>
<dbReference type="GO" id="GO:0006281">
    <property type="term" value="P:DNA repair"/>
    <property type="evidence" value="ECO:0007669"/>
    <property type="project" value="TreeGrafter"/>
</dbReference>
<dbReference type="InterPro" id="IPR050238">
    <property type="entry name" value="DNA_Rep/Repair_Clamp_Loader"/>
</dbReference>
<dbReference type="NCBIfam" id="NF001679">
    <property type="entry name" value="PRK00440.1"/>
    <property type="match status" value="1"/>
</dbReference>
<dbReference type="InterPro" id="IPR003959">
    <property type="entry name" value="ATPase_AAA_core"/>
</dbReference>
<dbReference type="InterPro" id="IPR008921">
    <property type="entry name" value="DNA_pol3_clamp-load_cplx_C"/>
</dbReference>
<dbReference type="FunFam" id="3.40.50.300:FF:000129">
    <property type="entry name" value="Replication factor C subunit 5"/>
    <property type="match status" value="1"/>
</dbReference>
<feature type="region of interest" description="Disordered" evidence="7">
    <location>
        <begin position="16"/>
        <end position="38"/>
    </location>
</feature>
<keyword evidence="5" id="KW-0067">ATP-binding</keyword>
<accession>A0A9P0F4U2</accession>
<dbReference type="InterPro" id="IPR013748">
    <property type="entry name" value="Rep_factorC_C"/>
</dbReference>
<dbReference type="Gene3D" id="3.40.50.300">
    <property type="entry name" value="P-loop containing nucleotide triphosphate hydrolases"/>
    <property type="match status" value="1"/>
</dbReference>
<organism evidence="9 10">
    <name type="scientific">Bemisia tabaci</name>
    <name type="common">Sweetpotato whitefly</name>
    <name type="synonym">Aleurodes tabaci</name>
    <dbReference type="NCBI Taxonomy" id="7038"/>
    <lineage>
        <taxon>Eukaryota</taxon>
        <taxon>Metazoa</taxon>
        <taxon>Ecdysozoa</taxon>
        <taxon>Arthropoda</taxon>
        <taxon>Hexapoda</taxon>
        <taxon>Insecta</taxon>
        <taxon>Pterygota</taxon>
        <taxon>Neoptera</taxon>
        <taxon>Paraneoptera</taxon>
        <taxon>Hemiptera</taxon>
        <taxon>Sternorrhyncha</taxon>
        <taxon>Aleyrodoidea</taxon>
        <taxon>Aleyrodidae</taxon>
        <taxon>Aleyrodinae</taxon>
        <taxon>Bemisia</taxon>
    </lineage>
</organism>
<dbReference type="PANTHER" id="PTHR11669">
    <property type="entry name" value="REPLICATION FACTOR C / DNA POLYMERASE III GAMMA-TAU SUBUNIT"/>
    <property type="match status" value="1"/>
</dbReference>
<proteinExistence type="inferred from homology"/>
<dbReference type="Pfam" id="PF00004">
    <property type="entry name" value="AAA"/>
    <property type="match status" value="1"/>
</dbReference>
<dbReference type="GO" id="GO:0003689">
    <property type="term" value="F:DNA clamp loader activity"/>
    <property type="evidence" value="ECO:0007669"/>
    <property type="project" value="TreeGrafter"/>
</dbReference>
<protein>
    <recommendedName>
        <fullName evidence="8">AAA+ ATPase domain-containing protein</fullName>
    </recommendedName>
</protein>
<evidence type="ECO:0000256" key="6">
    <source>
        <dbReference type="ARBA" id="ARBA00023242"/>
    </source>
</evidence>
<dbReference type="GO" id="GO:0005663">
    <property type="term" value="C:DNA replication factor C complex"/>
    <property type="evidence" value="ECO:0007669"/>
    <property type="project" value="TreeGrafter"/>
</dbReference>
<dbReference type="Gene3D" id="1.10.8.60">
    <property type="match status" value="1"/>
</dbReference>
<gene>
    <name evidence="9" type="ORF">BEMITA_LOCUS10736</name>
</gene>
<dbReference type="SMART" id="SM00382">
    <property type="entry name" value="AAA"/>
    <property type="match status" value="1"/>
</dbReference>
<dbReference type="CDD" id="cd18140">
    <property type="entry name" value="HLD_clamp_RFC"/>
    <property type="match status" value="1"/>
</dbReference>
<feature type="compositionally biased region" description="Polar residues" evidence="7">
    <location>
        <begin position="24"/>
        <end position="36"/>
    </location>
</feature>
<reference evidence="9" key="1">
    <citation type="submission" date="2021-12" db="EMBL/GenBank/DDBJ databases">
        <authorList>
            <person name="King R."/>
        </authorList>
    </citation>
    <scope>NUCLEOTIDE SEQUENCE</scope>
</reference>
<dbReference type="SUPFAM" id="SSF52540">
    <property type="entry name" value="P-loop containing nucleoside triphosphate hydrolases"/>
    <property type="match status" value="1"/>
</dbReference>
<evidence type="ECO:0000313" key="9">
    <source>
        <dbReference type="EMBL" id="CAH0392192.1"/>
    </source>
</evidence>
<comment type="similarity">
    <text evidence="2">Belongs to the activator 1 small subunits family.</text>
</comment>
<dbReference type="Proteomes" id="UP001152759">
    <property type="component" value="Chromosome 6"/>
</dbReference>
<evidence type="ECO:0000256" key="5">
    <source>
        <dbReference type="ARBA" id="ARBA00022840"/>
    </source>
</evidence>
<dbReference type="InterPro" id="IPR027417">
    <property type="entry name" value="P-loop_NTPase"/>
</dbReference>
<evidence type="ECO:0000256" key="2">
    <source>
        <dbReference type="ARBA" id="ARBA00005378"/>
    </source>
</evidence>
<sequence>MLIADSKRNMQAFLKTGKLGKDAPSSSSAEPGTSQPVVPKLTPWVEKYRPRTVEEVVEQSEIISVLKQVLSGGDLPHFLFYGPPGTGKTTTILAAARQLFGDIYRDRILELNASDDRGIQVIRDKVKTFSQLTAAANKPDGTPCPPYKIVILDEADSMTHAAQSALRRIMEKETRTTRFCLICNYISCIIPPIASRCAKFRFKPIKSEKIEERLEEIAKNENVSCGKDTIKVLVETCGGDLRRAITCLQSCSRLKGSESVVMEDVLEVTGIVPPQWVEKFITVCKNCDHKELEIFVDDLIQEAYSAFQVLEQLHEKIIESDFTDDQKAIICEKIAIASGRLQDGASEYLQLMDLGCCMINVLSKK</sequence>
<dbReference type="InterPro" id="IPR047854">
    <property type="entry name" value="RFC_lid"/>
</dbReference>
<dbReference type="SUPFAM" id="SSF48019">
    <property type="entry name" value="post-AAA+ oligomerization domain-like"/>
    <property type="match status" value="1"/>
</dbReference>
<dbReference type="PANTHER" id="PTHR11669:SF20">
    <property type="entry name" value="REPLICATION FACTOR C SUBUNIT 4"/>
    <property type="match status" value="1"/>
</dbReference>
<dbReference type="GO" id="GO:0005524">
    <property type="term" value="F:ATP binding"/>
    <property type="evidence" value="ECO:0007669"/>
    <property type="project" value="UniProtKB-KW"/>
</dbReference>
<dbReference type="FunFam" id="1.20.272.10:FF:000011">
    <property type="entry name" value="Replication factor C subunit 2"/>
    <property type="match status" value="1"/>
</dbReference>
<dbReference type="GO" id="GO:0016887">
    <property type="term" value="F:ATP hydrolysis activity"/>
    <property type="evidence" value="ECO:0007669"/>
    <property type="project" value="InterPro"/>
</dbReference>